<evidence type="ECO:0000313" key="4">
    <source>
        <dbReference type="Proteomes" id="UP000192746"/>
    </source>
</evidence>
<keyword evidence="4" id="KW-1185">Reference proteome</keyword>
<comment type="caution">
    <text evidence="3">The sequence shown here is derived from an EMBL/GenBank/DDBJ whole genome shotgun (WGS) entry which is preliminary data.</text>
</comment>
<feature type="domain" description="HTH cro/C1-type" evidence="2">
    <location>
        <begin position="38"/>
        <end position="92"/>
    </location>
</feature>
<dbReference type="InterPro" id="IPR050807">
    <property type="entry name" value="TransReg_Diox_bact_type"/>
</dbReference>
<dbReference type="GO" id="GO:0003677">
    <property type="term" value="F:DNA binding"/>
    <property type="evidence" value="ECO:0007669"/>
    <property type="project" value="UniProtKB-KW"/>
</dbReference>
<dbReference type="OrthoDB" id="1446321at2"/>
<dbReference type="Proteomes" id="UP000192746">
    <property type="component" value="Unassembled WGS sequence"/>
</dbReference>
<gene>
    <name evidence="3" type="ORF">IIF7_19604</name>
</gene>
<dbReference type="InterPro" id="IPR001387">
    <property type="entry name" value="Cro/C1-type_HTH"/>
</dbReference>
<dbReference type="PANTHER" id="PTHR46797">
    <property type="entry name" value="HTH-TYPE TRANSCRIPTIONAL REGULATOR"/>
    <property type="match status" value="1"/>
</dbReference>
<protein>
    <submittedName>
        <fullName evidence="3">XRE family transcriptional regulator</fullName>
    </submittedName>
</protein>
<sequence>MLQELVTILTQKFLVFTFQVSIMEDLDLKRQRIFGRHVKRLREEKGFSQDDIAARCRVTKGSLSVIENGNRNFSFTTLLALAKALEVEPKKLLDIDFELFEE</sequence>
<dbReference type="PROSITE" id="PS50943">
    <property type="entry name" value="HTH_CROC1"/>
    <property type="match status" value="1"/>
</dbReference>
<dbReference type="GO" id="GO:0003700">
    <property type="term" value="F:DNA-binding transcription factor activity"/>
    <property type="evidence" value="ECO:0007669"/>
    <property type="project" value="TreeGrafter"/>
</dbReference>
<dbReference type="Gene3D" id="1.10.260.40">
    <property type="entry name" value="lambda repressor-like DNA-binding domains"/>
    <property type="match status" value="1"/>
</dbReference>
<dbReference type="EMBL" id="ARYN01000029">
    <property type="protein sequence ID" value="ORL43665.1"/>
    <property type="molecule type" value="Genomic_DNA"/>
</dbReference>
<dbReference type="SUPFAM" id="SSF47413">
    <property type="entry name" value="lambda repressor-like DNA-binding domains"/>
    <property type="match status" value="1"/>
</dbReference>
<keyword evidence="1" id="KW-0238">DNA-binding</keyword>
<dbReference type="Pfam" id="PF01381">
    <property type="entry name" value="HTH_3"/>
    <property type="match status" value="1"/>
</dbReference>
<dbReference type="CDD" id="cd00093">
    <property type="entry name" value="HTH_XRE"/>
    <property type="match status" value="1"/>
</dbReference>
<dbReference type="InterPro" id="IPR010982">
    <property type="entry name" value="Lambda_DNA-bd_dom_sf"/>
</dbReference>
<reference evidence="3 4" key="1">
    <citation type="submission" date="2013-04" db="EMBL/GenBank/DDBJ databases">
        <title>Zunongwangia sp. 22II14-10F7 Genome Sequencing.</title>
        <authorList>
            <person name="Lai Q."/>
            <person name="Shao Z."/>
        </authorList>
    </citation>
    <scope>NUCLEOTIDE SEQUENCE [LARGE SCALE GENOMIC DNA]</scope>
    <source>
        <strain evidence="3 4">22II14-10F7</strain>
    </source>
</reference>
<name>A0A1Y1SZ84_9FLAO</name>
<evidence type="ECO:0000259" key="2">
    <source>
        <dbReference type="PROSITE" id="PS50943"/>
    </source>
</evidence>
<dbReference type="STRING" id="1185767.IIF7_19604"/>
<dbReference type="GO" id="GO:0005829">
    <property type="term" value="C:cytosol"/>
    <property type="evidence" value="ECO:0007669"/>
    <property type="project" value="TreeGrafter"/>
</dbReference>
<organism evidence="3 4">
    <name type="scientific">Zunongwangia atlantica 22II14-10F7</name>
    <dbReference type="NCBI Taxonomy" id="1185767"/>
    <lineage>
        <taxon>Bacteria</taxon>
        <taxon>Pseudomonadati</taxon>
        <taxon>Bacteroidota</taxon>
        <taxon>Flavobacteriia</taxon>
        <taxon>Flavobacteriales</taxon>
        <taxon>Flavobacteriaceae</taxon>
        <taxon>Zunongwangia</taxon>
    </lineage>
</organism>
<dbReference type="SMART" id="SM00530">
    <property type="entry name" value="HTH_XRE"/>
    <property type="match status" value="1"/>
</dbReference>
<accession>A0A1Y1SZ84</accession>
<dbReference type="AlphaFoldDB" id="A0A1Y1SZ84"/>
<dbReference type="PANTHER" id="PTHR46797:SF1">
    <property type="entry name" value="METHYLPHOSPHONATE SYNTHASE"/>
    <property type="match status" value="1"/>
</dbReference>
<dbReference type="RefSeq" id="WP_139801384.1">
    <property type="nucleotide sequence ID" value="NZ_ARYN01000029.1"/>
</dbReference>
<proteinExistence type="predicted"/>
<evidence type="ECO:0000256" key="1">
    <source>
        <dbReference type="ARBA" id="ARBA00023125"/>
    </source>
</evidence>
<evidence type="ECO:0000313" key="3">
    <source>
        <dbReference type="EMBL" id="ORL43665.1"/>
    </source>
</evidence>